<dbReference type="InterPro" id="IPR000477">
    <property type="entry name" value="RT_dom"/>
</dbReference>
<dbReference type="CDD" id="cd01650">
    <property type="entry name" value="RT_nLTR_like"/>
    <property type="match status" value="1"/>
</dbReference>
<keyword evidence="3" id="KW-1185">Reference proteome</keyword>
<dbReference type="PANTHER" id="PTHR31635:SF196">
    <property type="entry name" value="REVERSE TRANSCRIPTASE DOMAIN-CONTAINING PROTEIN-RELATED"/>
    <property type="match status" value="1"/>
</dbReference>
<dbReference type="Pfam" id="PF00078">
    <property type="entry name" value="RVT_1"/>
    <property type="match status" value="1"/>
</dbReference>
<proteinExistence type="predicted"/>
<reference evidence="2 3" key="1">
    <citation type="submission" date="2021-11" db="EMBL/GenBank/DDBJ databases">
        <authorList>
            <person name="Islam A."/>
            <person name="Islam S."/>
            <person name="Flora M.S."/>
            <person name="Rahman M."/>
            <person name="Ziaur R.M."/>
            <person name="Epstein J.H."/>
            <person name="Hassan M."/>
            <person name="Klassen M."/>
            <person name="Woodard K."/>
            <person name="Webb A."/>
            <person name="Webby R.J."/>
            <person name="El Zowalaty M.E."/>
        </authorList>
    </citation>
    <scope>NUCLEOTIDE SEQUENCE [LARGE SCALE GENOMIC DNA]</scope>
    <source>
        <strain evidence="2">Pf1</strain>
    </source>
</reference>
<dbReference type="EMBL" id="CAKLBC010001274">
    <property type="protein sequence ID" value="CAH0490615.1"/>
    <property type="molecule type" value="Genomic_DNA"/>
</dbReference>
<dbReference type="PANTHER" id="PTHR31635">
    <property type="entry name" value="REVERSE TRANSCRIPTASE DOMAIN-CONTAINING PROTEIN-RELATED"/>
    <property type="match status" value="1"/>
</dbReference>
<comment type="caution">
    <text evidence="2">The sequence shown here is derived from an EMBL/GenBank/DDBJ whole genome shotgun (WGS) entry which is preliminary data.</text>
</comment>
<evidence type="ECO:0000259" key="1">
    <source>
        <dbReference type="Pfam" id="PF00078"/>
    </source>
</evidence>
<organism evidence="2 3">
    <name type="scientific">Peronospora farinosa</name>
    <dbReference type="NCBI Taxonomy" id="134698"/>
    <lineage>
        <taxon>Eukaryota</taxon>
        <taxon>Sar</taxon>
        <taxon>Stramenopiles</taxon>
        <taxon>Oomycota</taxon>
        <taxon>Peronosporomycetes</taxon>
        <taxon>Peronosporales</taxon>
        <taxon>Peronosporaceae</taxon>
        <taxon>Peronospora</taxon>
    </lineage>
</organism>
<dbReference type="Proteomes" id="UP001157938">
    <property type="component" value="Unassembled WGS sequence"/>
</dbReference>
<evidence type="ECO:0000313" key="3">
    <source>
        <dbReference type="Proteomes" id="UP001157938"/>
    </source>
</evidence>
<gene>
    <name evidence="2" type="ORF">PFR001_LOCUS5935</name>
</gene>
<sequence>MGLSQILQHTSSVLTPEDRANLDSPLTANDFYWALQHTTPGKTPGPDGLPLDYYKVDLPLCSRILEVIYGAQFHKRKMTKFQWRAQISLLYKHSDRTLPSNYRPITLLNVYAKLGPEILAHRLGRVLKYLLHSEQSGFVPGRGIRQAYIRLKALAQLYSNFDTPAGAVLLDFAKLLIVCLFPGTLVSLMFNGRPLAPFELGAGVRQGDPLSPALFVLFIEPFLDFLRVKIQDMGLLCGSSTHSTVVLPFRPWSAATEPLRLELEQLGVVVVGNSGRTKLLGIYYGPQLSNADRLQHLLAEMQARCSLWTHRSRTLRGQLVLTQLRRSPLGWSRAICLFDQAISPWGQDFDILYAPVSTSPDYSKSHRWAQLGDYWHSVLFI</sequence>
<protein>
    <recommendedName>
        <fullName evidence="1">Reverse transcriptase domain-containing protein</fullName>
    </recommendedName>
</protein>
<feature type="domain" description="Reverse transcriptase" evidence="1">
    <location>
        <begin position="94"/>
        <end position="230"/>
    </location>
</feature>
<evidence type="ECO:0000313" key="2">
    <source>
        <dbReference type="EMBL" id="CAH0490615.1"/>
    </source>
</evidence>
<accession>A0ABN8C939</accession>
<name>A0ABN8C939_9STRA</name>